<feature type="transmembrane region" description="Helical" evidence="8">
    <location>
        <begin position="220"/>
        <end position="242"/>
    </location>
</feature>
<dbReference type="SUPFAM" id="SSF103473">
    <property type="entry name" value="MFS general substrate transporter"/>
    <property type="match status" value="1"/>
</dbReference>
<feature type="transmembrane region" description="Helical" evidence="8">
    <location>
        <begin position="163"/>
        <end position="184"/>
    </location>
</feature>
<keyword evidence="4" id="KW-0762">Sugar transport</keyword>
<dbReference type="InterPro" id="IPR036259">
    <property type="entry name" value="MFS_trans_sf"/>
</dbReference>
<comment type="subcellular location">
    <subcellularLocation>
        <location evidence="1">Cell membrane</location>
        <topology evidence="1">Multi-pass membrane protein</topology>
    </subcellularLocation>
</comment>
<keyword evidence="2" id="KW-0813">Transport</keyword>
<reference evidence="10" key="1">
    <citation type="submission" date="2018-04" db="EMBL/GenBank/DDBJ databases">
        <title>Transcriptome of Schizaphis graminum biotype I.</title>
        <authorList>
            <person name="Scully E.D."/>
            <person name="Geib S.M."/>
            <person name="Palmer N.A."/>
            <person name="Koch K."/>
            <person name="Bradshaw J."/>
            <person name="Heng-Moss T."/>
            <person name="Sarath G."/>
        </authorList>
    </citation>
    <scope>NUCLEOTIDE SEQUENCE</scope>
</reference>
<feature type="transmembrane region" description="Helical" evidence="8">
    <location>
        <begin position="305"/>
        <end position="328"/>
    </location>
</feature>
<evidence type="ECO:0000256" key="6">
    <source>
        <dbReference type="ARBA" id="ARBA00022989"/>
    </source>
</evidence>
<dbReference type="GO" id="GO:0022857">
    <property type="term" value="F:transmembrane transporter activity"/>
    <property type="evidence" value="ECO:0007669"/>
    <property type="project" value="InterPro"/>
</dbReference>
<dbReference type="InterPro" id="IPR005828">
    <property type="entry name" value="MFS_sugar_transport-like"/>
</dbReference>
<evidence type="ECO:0000313" key="10">
    <source>
        <dbReference type="EMBL" id="MBY24384.1"/>
    </source>
</evidence>
<dbReference type="EMBL" id="GGMR01011765">
    <property type="protein sequence ID" value="MBY24384.1"/>
    <property type="molecule type" value="Transcribed_RNA"/>
</dbReference>
<feature type="transmembrane region" description="Helical" evidence="8">
    <location>
        <begin position="138"/>
        <end position="157"/>
    </location>
</feature>
<feature type="domain" description="Major facilitator superfamily (MFS) profile" evidence="9">
    <location>
        <begin position="69"/>
        <end position="360"/>
    </location>
</feature>
<accession>A0A2S2P4T2</accession>
<evidence type="ECO:0000259" key="9">
    <source>
        <dbReference type="PROSITE" id="PS50850"/>
    </source>
</evidence>
<feature type="transmembrane region" description="Helical" evidence="8">
    <location>
        <begin position="107"/>
        <end position="126"/>
    </location>
</feature>
<dbReference type="Gene3D" id="1.20.1250.20">
    <property type="entry name" value="MFS general substrate transporter like domains"/>
    <property type="match status" value="1"/>
</dbReference>
<dbReference type="PANTHER" id="PTHR48021">
    <property type="match status" value="1"/>
</dbReference>
<evidence type="ECO:0000256" key="4">
    <source>
        <dbReference type="ARBA" id="ARBA00022597"/>
    </source>
</evidence>
<dbReference type="PROSITE" id="PS00216">
    <property type="entry name" value="SUGAR_TRANSPORT_1"/>
    <property type="match status" value="1"/>
</dbReference>
<evidence type="ECO:0000256" key="3">
    <source>
        <dbReference type="ARBA" id="ARBA00022475"/>
    </source>
</evidence>
<keyword evidence="7 8" id="KW-0472">Membrane</keyword>
<sequence>MTFQDSYPGVTTFSSSSRAFMGWFIRFVSIFSLNIRRPFQLALADKNATTSSGPPVIRQEGKKFRQYASALSATVGPFAVGTVLAWMSPALPMLLSESSKIKVTPDQGSWVGSLIAIGAIFGSIPAGKCADIFGRKPVIACLTIPFITSWLIIYFATDVWQLYVARLIAGSCLGGITATVPMYIGEIAESSIRGELCSYVQVNVTLGILYVYAIGPFVNYYWLAIMCGILPLIWCALVILVLPESPTYLLKCGRKEDAEKSLVLLRGKDYNISDEMAILQQHIEESKKYNGTFKDMISSRATIRAAITVLGLLNFLSCSGINVVIFYAQSIFENSNCSVSPKFCSIIIGVFQVSTQQATV</sequence>
<dbReference type="InterPro" id="IPR020846">
    <property type="entry name" value="MFS_dom"/>
</dbReference>
<organism evidence="10">
    <name type="scientific">Schizaphis graminum</name>
    <name type="common">Green bug aphid</name>
    <dbReference type="NCBI Taxonomy" id="13262"/>
    <lineage>
        <taxon>Eukaryota</taxon>
        <taxon>Metazoa</taxon>
        <taxon>Ecdysozoa</taxon>
        <taxon>Arthropoda</taxon>
        <taxon>Hexapoda</taxon>
        <taxon>Insecta</taxon>
        <taxon>Pterygota</taxon>
        <taxon>Neoptera</taxon>
        <taxon>Paraneoptera</taxon>
        <taxon>Hemiptera</taxon>
        <taxon>Sternorrhyncha</taxon>
        <taxon>Aphidomorpha</taxon>
        <taxon>Aphidoidea</taxon>
        <taxon>Aphididae</taxon>
        <taxon>Aphidini</taxon>
        <taxon>Schizaphis</taxon>
    </lineage>
</organism>
<dbReference type="PROSITE" id="PS50850">
    <property type="entry name" value="MFS"/>
    <property type="match status" value="1"/>
</dbReference>
<evidence type="ECO:0000256" key="8">
    <source>
        <dbReference type="SAM" id="Phobius"/>
    </source>
</evidence>
<protein>
    <submittedName>
        <fullName evidence="10">Facilitated trehalose transporter Tret1</fullName>
    </submittedName>
</protein>
<keyword evidence="3" id="KW-1003">Cell membrane</keyword>
<dbReference type="PANTHER" id="PTHR48021:SF1">
    <property type="entry name" value="GH07001P-RELATED"/>
    <property type="match status" value="1"/>
</dbReference>
<feature type="transmembrane region" description="Helical" evidence="8">
    <location>
        <begin position="67"/>
        <end position="87"/>
    </location>
</feature>
<dbReference type="InterPro" id="IPR005829">
    <property type="entry name" value="Sugar_transporter_CS"/>
</dbReference>
<evidence type="ECO:0000256" key="5">
    <source>
        <dbReference type="ARBA" id="ARBA00022692"/>
    </source>
</evidence>
<dbReference type="AlphaFoldDB" id="A0A2S2P4T2"/>
<evidence type="ECO:0000256" key="7">
    <source>
        <dbReference type="ARBA" id="ARBA00023136"/>
    </source>
</evidence>
<keyword evidence="6 8" id="KW-1133">Transmembrane helix</keyword>
<dbReference type="Pfam" id="PF00083">
    <property type="entry name" value="Sugar_tr"/>
    <property type="match status" value="1"/>
</dbReference>
<name>A0A2S2P4T2_SCHGA</name>
<evidence type="ECO:0000256" key="1">
    <source>
        <dbReference type="ARBA" id="ARBA00004651"/>
    </source>
</evidence>
<feature type="transmembrane region" description="Helical" evidence="8">
    <location>
        <begin position="196"/>
        <end position="214"/>
    </location>
</feature>
<dbReference type="GO" id="GO:0005886">
    <property type="term" value="C:plasma membrane"/>
    <property type="evidence" value="ECO:0007669"/>
    <property type="project" value="UniProtKB-SubCell"/>
</dbReference>
<dbReference type="FunFam" id="1.20.1250.20:FF:000218">
    <property type="entry name" value="facilitated trehalose transporter Tret1"/>
    <property type="match status" value="1"/>
</dbReference>
<dbReference type="InterPro" id="IPR050549">
    <property type="entry name" value="MFS_Trehalose_Transporter"/>
</dbReference>
<gene>
    <name evidence="10" type="primary">Tret1_29</name>
    <name evidence="10" type="ORF">g.24667</name>
</gene>
<evidence type="ECO:0000256" key="2">
    <source>
        <dbReference type="ARBA" id="ARBA00022448"/>
    </source>
</evidence>
<proteinExistence type="predicted"/>
<keyword evidence="5 8" id="KW-0812">Transmembrane</keyword>